<dbReference type="InterPro" id="IPR016186">
    <property type="entry name" value="C-type_lectin-like/link_sf"/>
</dbReference>
<feature type="repeat" description="CSPG" evidence="9">
    <location>
        <begin position="922"/>
        <end position="1014"/>
    </location>
</feature>
<feature type="region of interest" description="Disordered" evidence="10">
    <location>
        <begin position="43"/>
        <end position="63"/>
    </location>
</feature>
<keyword evidence="2" id="KW-0479">Metal-binding</keyword>
<evidence type="ECO:0000256" key="1">
    <source>
        <dbReference type="ARBA" id="ARBA00005529"/>
    </source>
</evidence>
<comment type="caution">
    <text evidence="12">The sequence shown here is derived from an EMBL/GenBank/DDBJ whole genome shotgun (WGS) entry which is preliminary data.</text>
</comment>
<feature type="repeat" description="CSPG" evidence="9">
    <location>
        <begin position="1040"/>
        <end position="1142"/>
    </location>
</feature>
<feature type="compositionally biased region" description="Low complexity" evidence="10">
    <location>
        <begin position="45"/>
        <end position="63"/>
    </location>
</feature>
<evidence type="ECO:0000313" key="12">
    <source>
        <dbReference type="EMBL" id="KAK7101025.1"/>
    </source>
</evidence>
<comment type="similarity">
    <text evidence="1">Belongs to the FRAS1 family.</text>
</comment>
<feature type="repeat" description="CSPG" evidence="9">
    <location>
        <begin position="674"/>
        <end position="786"/>
    </location>
</feature>
<dbReference type="GO" id="GO:0009653">
    <property type="term" value="P:anatomical structure morphogenesis"/>
    <property type="evidence" value="ECO:0007669"/>
    <property type="project" value="TreeGrafter"/>
</dbReference>
<dbReference type="SUPFAM" id="SSF141072">
    <property type="entry name" value="CalX-like"/>
    <property type="match status" value="1"/>
</dbReference>
<feature type="repeat" description="CSPG" evidence="9">
    <location>
        <begin position="324"/>
        <end position="422"/>
    </location>
</feature>
<feature type="domain" description="C-type lectin" evidence="11">
    <location>
        <begin position="2060"/>
        <end position="2168"/>
    </location>
</feature>
<keyword evidence="8" id="KW-0325">Glycoprotein</keyword>
<dbReference type="InterPro" id="IPR018378">
    <property type="entry name" value="C-type_lectin_CS"/>
</dbReference>
<dbReference type="SUPFAM" id="SSF56436">
    <property type="entry name" value="C-type lectin-like"/>
    <property type="match status" value="1"/>
</dbReference>
<dbReference type="Gene3D" id="3.10.100.10">
    <property type="entry name" value="Mannose-Binding Protein A, subunit A"/>
    <property type="match status" value="1"/>
</dbReference>
<dbReference type="SMART" id="SM00237">
    <property type="entry name" value="Calx_beta"/>
    <property type="match status" value="1"/>
</dbReference>
<dbReference type="InterPro" id="IPR016187">
    <property type="entry name" value="CTDL_fold"/>
</dbReference>
<organism evidence="12 13">
    <name type="scientific">Littorina saxatilis</name>
    <dbReference type="NCBI Taxonomy" id="31220"/>
    <lineage>
        <taxon>Eukaryota</taxon>
        <taxon>Metazoa</taxon>
        <taxon>Spiralia</taxon>
        <taxon>Lophotrochozoa</taxon>
        <taxon>Mollusca</taxon>
        <taxon>Gastropoda</taxon>
        <taxon>Caenogastropoda</taxon>
        <taxon>Littorinimorpha</taxon>
        <taxon>Littorinoidea</taxon>
        <taxon>Littorinidae</taxon>
        <taxon>Littorina</taxon>
    </lineage>
</organism>
<feature type="repeat" description="CSPG" evidence="9">
    <location>
        <begin position="553"/>
        <end position="647"/>
    </location>
</feature>
<dbReference type="SMART" id="SM00034">
    <property type="entry name" value="CLECT"/>
    <property type="match status" value="1"/>
</dbReference>
<keyword evidence="5" id="KW-0106">Calcium</keyword>
<name>A0AAN9B7Z4_9CAEN</name>
<feature type="compositionally biased region" description="Polar residues" evidence="10">
    <location>
        <begin position="1985"/>
        <end position="2011"/>
    </location>
</feature>
<dbReference type="GO" id="GO:0007154">
    <property type="term" value="P:cell communication"/>
    <property type="evidence" value="ECO:0007669"/>
    <property type="project" value="InterPro"/>
</dbReference>
<feature type="repeat" description="CSPG" evidence="9">
    <location>
        <begin position="1406"/>
        <end position="1498"/>
    </location>
</feature>
<evidence type="ECO:0000256" key="7">
    <source>
        <dbReference type="ARBA" id="ARBA00023157"/>
    </source>
</evidence>
<feature type="repeat" description="CSPG" evidence="9">
    <location>
        <begin position="1281"/>
        <end position="1385"/>
    </location>
</feature>
<dbReference type="Pfam" id="PF00059">
    <property type="entry name" value="Lectin_C"/>
    <property type="match status" value="1"/>
</dbReference>
<feature type="region of interest" description="Disordered" evidence="10">
    <location>
        <begin position="1910"/>
        <end position="2011"/>
    </location>
</feature>
<dbReference type="InterPro" id="IPR001304">
    <property type="entry name" value="C-type_lectin-like"/>
</dbReference>
<feature type="repeat" description="CSPG" evidence="9">
    <location>
        <begin position="445"/>
        <end position="532"/>
    </location>
</feature>
<evidence type="ECO:0000256" key="9">
    <source>
        <dbReference type="PROSITE-ProRule" id="PRU01201"/>
    </source>
</evidence>
<feature type="repeat" description="CSPG" evidence="9">
    <location>
        <begin position="808"/>
        <end position="899"/>
    </location>
</feature>
<feature type="region of interest" description="Disordered" evidence="10">
    <location>
        <begin position="2184"/>
        <end position="2232"/>
    </location>
</feature>
<dbReference type="Pfam" id="PF03160">
    <property type="entry name" value="Calx-beta"/>
    <property type="match status" value="1"/>
</dbReference>
<feature type="region of interest" description="Disordered" evidence="10">
    <location>
        <begin position="1"/>
        <end position="28"/>
    </location>
</feature>
<feature type="repeat" description="CSPG" evidence="9">
    <location>
        <begin position="1640"/>
        <end position="1737"/>
    </location>
</feature>
<dbReference type="PROSITE" id="PS00615">
    <property type="entry name" value="C_TYPE_LECTIN_1"/>
    <property type="match status" value="1"/>
</dbReference>
<dbReference type="CDD" id="cd00037">
    <property type="entry name" value="CLECT"/>
    <property type="match status" value="1"/>
</dbReference>
<feature type="compositionally biased region" description="Basic residues" evidence="10">
    <location>
        <begin position="2204"/>
        <end position="2220"/>
    </location>
</feature>
<dbReference type="EMBL" id="JBAMIC010000011">
    <property type="protein sequence ID" value="KAK7101025.1"/>
    <property type="molecule type" value="Genomic_DNA"/>
</dbReference>
<dbReference type="Pfam" id="PF19309">
    <property type="entry name" value="Frem_N"/>
    <property type="match status" value="1"/>
</dbReference>
<evidence type="ECO:0000256" key="2">
    <source>
        <dbReference type="ARBA" id="ARBA00022723"/>
    </source>
</evidence>
<dbReference type="GO" id="GO:0007155">
    <property type="term" value="P:cell adhesion"/>
    <property type="evidence" value="ECO:0007669"/>
    <property type="project" value="UniProtKB-KW"/>
</dbReference>
<proteinExistence type="inferred from homology"/>
<evidence type="ECO:0000256" key="6">
    <source>
        <dbReference type="ARBA" id="ARBA00022889"/>
    </source>
</evidence>
<evidence type="ECO:0000256" key="8">
    <source>
        <dbReference type="ARBA" id="ARBA00023180"/>
    </source>
</evidence>
<sequence length="2232" mass="251345">MFQHHIDHQNALSTVNSSRRHSLKTSKPKDVLDVLQRATITMTFSQRTSPPSKRSTSSSSSSSSSFQMVGLLFLAVLSWAQGGLVSHTRVLNVKVGRSVYLSRDDLSIGRTRRGEDCRVEVVTGDPITQRVGHMDPPIFDCHFLPRTVQYMHNGSPLLPSDRVKLRVHKFTSSDTHTHTVYLTVKVVNASHDVVDTRGLRPVVVPEFNGLSNAIDASSIRFRNSSNANVSCTVSFSKFYSPWPLVGQIVMSERGQQQQTVDSVKKDCREFLFMNLHYEHLRSPTPEVDYLPLTVELFDPSVSEDVVSERYYLPIYIKGALPNSPPHASFVNMYMMDVDQFVLSTIIPGVISAEDYETPKGQLVFNISKPFDEGRGHLVHLDNHAKPISSFLQDDLDNHRIAYRPPSRAYKDQRVNEVQFRVFDSHFANSVPITLHIAVRPSDTTAPRVAHIAGLVLLEGQARPLTSEQLQIVDSDNPRRVRVYIKRGLHHGKVLVHGRPAMIFTMDDVRAERVVYEHDDSDSTKDRIEMRISDGAHTVLSSFPITIIPKDDTPPYLINNLGMQINEGGMKKIHEDVLLAHDADSLDQNIFYTVVQSPRAGDLIRKIRPSDSGTKIFGFQQRDLLKGQVYYRHGGEEVFRDAFQFTLQDQQDPPNKSEVQTFHIVITPMNENPPEMSPEATRLMYVLETNVGYISQVELLYTDIESKARELLYTVTTPPYFVYNRGERDAGRLVTTHNATMVSKTSTMPLAVRFTQADINHMKVAYIPPVADIGPESRLVRFAYTIEDSSGNKLYGQTFDIEVLPVNNQVPRFETTKLLVEEGGILSISITQLSASDTDTLTSDLTFVLDALPRFGSLQKEGRTLRKGVKFKLDDLSKKHIRYIHDGSDVILDTFTLALTDGLNQETKVISVEIVPIDDQSPQLSLNLRPLLIVSEGDEAVITPRILSATDEDTDDESLVFLIVKQPRYGVLQLKNQPATKVTQEEVKDGLVSYLHTSGEIGTSAKRDMVSFIVSDQNYLASSDLPIYDLNITITPVNNQKPVIRVGSPMLVAEGESFRFSREVLSVTDPDSKTKTIQFMITEQPQWGYIENTKPSPGSEKSNGGKRVNSFSYQDILDGSINYVQANHRGVEPLSDQFQIYATDGKLNSASETIRVTIVPANDEAPDLMLKDFALAEGKDMLIDQSMLDAIDLDMPKDSLQFTLSQLPDHGKVVRIIHTKKGEMETEANDFSIDELHSGLKLKYKHDGSENLMDKFAVTVSDGKHEIKRVCNVTIKLTNDEKPEVIRNAGLKLDYGDSALVSSVVLEARDGDNSEGELYYVMVRLPLKGLLQYCPDPFSQTPAMDCMDIQVQENFTQTDVDQNKIRYVHTTRMGELQSDRFVFVLTDGTHRRHEETFEINVRNSRQANIALMNRGMTVKEGERVAISTSNLSASDESTKAEEIVFAVRIPPRLGQLEFIDERFTAILSFTQMDLAAQKVVYNHLAKNDITHDSFIFTVTNGLSEAKDGEFSIDIQPLDSVSPSLVANDLIEVRQAGEVKISPYNLKAVDPDTATHNITFTVVKPPTYGQLYIRGTQVASSFTQNDLELGNVRYESDGSRAGLDNFMFTLSDGRHPGFLINGSVQTQPAMASIYVKPLVEDKPTLVTNNPPEALQHFGKRRYGFRLNSKRLRAVDSDTDSSNLLYTMQQKPRHGRLENTAAKRYVSRRFTQRDLDEESLLFIIDHKTNATRDFFTFKVEDARGNTLDDQRFDMSWSRVEFERKEIVVCENVGQMSVSLRRHGDLTHSAYVSIIIREISATKGEDFTTGSGKQVQFDPGQSRATWEMTIRDEGLEEKNEKLRLAIREPENTIVGDRNKMGVRIINAVDGLCPQYLGMVSKFHSELTLSGPDPIPGTEEKETATMLHQLSGVLNLPDRRPLNEQAEPKEPTDLFDLSTPSNTYTRRKGRGKGRGKNCRKGKKGKKGRCKGKGKGKGKGKNKNKIPDGNPSLSPKPSTQVSHSGKTTGKYQPPQQCSGATKGLLHFDNYNYQLVRCDGKSWQPWKPSSNNDGGTNGLCQNGWYEFEQRCYFFVSDRHSWDDAERACVRSHGAHLTSVRSSGHLRWLGEVAGKKSFWIGLNEKRQLGQWEFSNQERVTFSNWKSGGPRVKRRRHKKNCALVKNNLKWRNKRCNKYTARYICEMVPAHLSSSTSTTTTTLGSNGYRADDRKKRRKDNVRRRARRNRKTQTQTEGFFYGL</sequence>
<accession>A0AAN9B7Z4</accession>
<evidence type="ECO:0000259" key="11">
    <source>
        <dbReference type="PROSITE" id="PS50041"/>
    </source>
</evidence>
<evidence type="ECO:0000256" key="10">
    <source>
        <dbReference type="SAM" id="MobiDB-lite"/>
    </source>
</evidence>
<dbReference type="PROSITE" id="PS50041">
    <property type="entry name" value="C_TYPE_LECTIN_2"/>
    <property type="match status" value="1"/>
</dbReference>
<dbReference type="PANTHER" id="PTHR45739:SF11">
    <property type="entry name" value="FRAS1-RELATED EXTRACELLULAR MATRIX PROTEIN 1-LIKE ISOFORM X1"/>
    <property type="match status" value="1"/>
</dbReference>
<dbReference type="InterPro" id="IPR038081">
    <property type="entry name" value="CalX-like_sf"/>
</dbReference>
<dbReference type="Gene3D" id="2.60.40.2030">
    <property type="match status" value="1"/>
</dbReference>
<feature type="repeat" description="CSPG" evidence="9">
    <location>
        <begin position="1520"/>
        <end position="1609"/>
    </location>
</feature>
<evidence type="ECO:0000256" key="4">
    <source>
        <dbReference type="ARBA" id="ARBA00022737"/>
    </source>
</evidence>
<feature type="repeat" description="CSPG" evidence="9">
    <location>
        <begin position="1163"/>
        <end position="1260"/>
    </location>
</feature>
<evidence type="ECO:0000256" key="3">
    <source>
        <dbReference type="ARBA" id="ARBA00022729"/>
    </source>
</evidence>
<dbReference type="InterPro" id="IPR045658">
    <property type="entry name" value="FRAS1-rel_N"/>
</dbReference>
<feature type="compositionally biased region" description="Basic residues" evidence="10">
    <location>
        <begin position="1940"/>
        <end position="1978"/>
    </location>
</feature>
<dbReference type="InterPro" id="IPR051561">
    <property type="entry name" value="FRAS1_ECM"/>
</dbReference>
<dbReference type="Pfam" id="PF16184">
    <property type="entry name" value="Cadherin_3"/>
    <property type="match status" value="11"/>
</dbReference>
<keyword evidence="7" id="KW-1015">Disulfide bond</keyword>
<keyword evidence="3" id="KW-0732">Signal</keyword>
<dbReference type="GO" id="GO:0046872">
    <property type="term" value="F:metal ion binding"/>
    <property type="evidence" value="ECO:0007669"/>
    <property type="project" value="UniProtKB-KW"/>
</dbReference>
<gene>
    <name evidence="12" type="ORF">V1264_023873</name>
</gene>
<dbReference type="PROSITE" id="PS51854">
    <property type="entry name" value="CSPG"/>
    <property type="match status" value="12"/>
</dbReference>
<reference evidence="12 13" key="1">
    <citation type="submission" date="2024-02" db="EMBL/GenBank/DDBJ databases">
        <title>Chromosome-scale genome assembly of the rough periwinkle Littorina saxatilis.</title>
        <authorList>
            <person name="De Jode A."/>
            <person name="Faria R."/>
            <person name="Formenti G."/>
            <person name="Sims Y."/>
            <person name="Smith T.P."/>
            <person name="Tracey A."/>
            <person name="Wood J.M.D."/>
            <person name="Zagrodzka Z.B."/>
            <person name="Johannesson K."/>
            <person name="Butlin R.K."/>
            <person name="Leder E.H."/>
        </authorList>
    </citation>
    <scope>NUCLEOTIDE SEQUENCE [LARGE SCALE GENOMIC DNA]</scope>
    <source>
        <strain evidence="12">Snail1</strain>
        <tissue evidence="12">Muscle</tissue>
    </source>
</reference>
<dbReference type="InterPro" id="IPR039005">
    <property type="entry name" value="CSPG_rpt"/>
</dbReference>
<keyword evidence="6" id="KW-0130">Cell adhesion</keyword>
<protein>
    <recommendedName>
        <fullName evidence="11">C-type lectin domain-containing protein</fullName>
    </recommendedName>
</protein>
<feature type="compositionally biased region" description="Basic and acidic residues" evidence="10">
    <location>
        <begin position="1912"/>
        <end position="1927"/>
    </location>
</feature>
<evidence type="ECO:0000256" key="5">
    <source>
        <dbReference type="ARBA" id="ARBA00022837"/>
    </source>
</evidence>
<dbReference type="Proteomes" id="UP001374579">
    <property type="component" value="Unassembled WGS sequence"/>
</dbReference>
<evidence type="ECO:0000313" key="13">
    <source>
        <dbReference type="Proteomes" id="UP001374579"/>
    </source>
</evidence>
<dbReference type="PANTHER" id="PTHR45739">
    <property type="entry name" value="MATRIX PROTEIN, PUTATIVE-RELATED"/>
    <property type="match status" value="1"/>
</dbReference>
<dbReference type="GO" id="GO:0016020">
    <property type="term" value="C:membrane"/>
    <property type="evidence" value="ECO:0007669"/>
    <property type="project" value="InterPro"/>
</dbReference>
<keyword evidence="4" id="KW-0677">Repeat</keyword>
<dbReference type="InterPro" id="IPR003644">
    <property type="entry name" value="Calx_beta"/>
</dbReference>
<keyword evidence="13" id="KW-1185">Reference proteome</keyword>